<dbReference type="STRING" id="6832.A0A553N934"/>
<dbReference type="GO" id="GO:0034501">
    <property type="term" value="P:protein localization to kinetochore"/>
    <property type="evidence" value="ECO:0007669"/>
    <property type="project" value="TreeGrafter"/>
</dbReference>
<dbReference type="AlphaFoldDB" id="A0A553N934"/>
<gene>
    <name evidence="4" type="ORF">TCAL_08263</name>
</gene>
<dbReference type="EMBL" id="VCGU01000459">
    <property type="protein sequence ID" value="TRY61957.1"/>
    <property type="molecule type" value="Genomic_DNA"/>
</dbReference>
<dbReference type="PANTHER" id="PTHR32123">
    <property type="entry name" value="BICD FAMILY-LIKE CARGO ADAPTER"/>
    <property type="match status" value="1"/>
</dbReference>
<sequence>MSDEDVRVWEARAREAEANMAQAAEYGRGLLLRVSELEANLEASHQEKHELWLKLEAKIGFERTVLEELEESRDHVKSLEAKLESCDQLEAEIEAWRQRLDRQAAKMRFDEDRIRMLEEQLAQSNQAALNASLNTSTGTLEGQGPLEAALEEELSRLRIESVQWLTEKQALEQDLLASQGQKEEAIRMQNSLKEKVTQLEATLEEKECEITNYTRHLEQARSEIQELQVEMEALTVAEADPNLKGNSLFSEVEDRRHLVENQLASMKSRYEDMKVQLDFKNQQLNKVKMHNIALLNMAGHGQDDGDRVQRLEDMLVAERRKVKLLAERLETVKARPAERPVVDIKVKTEDPDLSVIPNHTLSAEYKYLTTMLNEARARNEELQKQLSQHLRQNLEDGDQMMEMSRKISNLETLVSRFRSESYQLKIKLEEAKSQRQAGNQSPKKPKPAKKIVERVIFNDINRDCGRAHQDDKENDVPVFGSQSESVKADVDASSQNRGQTVGTKKKTVSISTSVECFEEGQHEKKNATREDLNTDESKGRMSKPPGRKRVPNVVINAEEENKKMEEQCKQQ</sequence>
<evidence type="ECO:0000313" key="5">
    <source>
        <dbReference type="Proteomes" id="UP000318571"/>
    </source>
</evidence>
<evidence type="ECO:0000256" key="1">
    <source>
        <dbReference type="ARBA" id="ARBA00023054"/>
    </source>
</evidence>
<feature type="compositionally biased region" description="Basic and acidic residues" evidence="3">
    <location>
        <begin position="519"/>
        <end position="539"/>
    </location>
</feature>
<evidence type="ECO:0000256" key="3">
    <source>
        <dbReference type="SAM" id="MobiDB-lite"/>
    </source>
</evidence>
<dbReference type="OMA" id="KQHAFTK"/>
<dbReference type="InterPro" id="IPR051149">
    <property type="entry name" value="Spindly/BICDR_Dynein_Adapter"/>
</dbReference>
<feature type="coiled-coil region" evidence="2">
    <location>
        <begin position="365"/>
        <end position="420"/>
    </location>
</feature>
<dbReference type="Proteomes" id="UP000318571">
    <property type="component" value="Chromosome 8"/>
</dbReference>
<feature type="compositionally biased region" description="Basic and acidic residues" evidence="3">
    <location>
        <begin position="559"/>
        <end position="571"/>
    </location>
</feature>
<name>A0A553N934_TIGCA</name>
<evidence type="ECO:0000256" key="2">
    <source>
        <dbReference type="SAM" id="Coils"/>
    </source>
</evidence>
<reference evidence="4 5" key="1">
    <citation type="journal article" date="2018" name="Nat. Ecol. Evol.">
        <title>Genomic signatures of mitonuclear coevolution across populations of Tigriopus californicus.</title>
        <authorList>
            <person name="Barreto F.S."/>
            <person name="Watson E.T."/>
            <person name="Lima T.G."/>
            <person name="Willett C.S."/>
            <person name="Edmands S."/>
            <person name="Li W."/>
            <person name="Burton R.S."/>
        </authorList>
    </citation>
    <scope>NUCLEOTIDE SEQUENCE [LARGE SCALE GENOMIC DNA]</scope>
    <source>
        <strain evidence="4 5">San Diego</strain>
    </source>
</reference>
<dbReference type="GO" id="GO:0000940">
    <property type="term" value="C:outer kinetochore"/>
    <property type="evidence" value="ECO:0007669"/>
    <property type="project" value="TreeGrafter"/>
</dbReference>
<organism evidence="4 5">
    <name type="scientific">Tigriopus californicus</name>
    <name type="common">Marine copepod</name>
    <dbReference type="NCBI Taxonomy" id="6832"/>
    <lineage>
        <taxon>Eukaryota</taxon>
        <taxon>Metazoa</taxon>
        <taxon>Ecdysozoa</taxon>
        <taxon>Arthropoda</taxon>
        <taxon>Crustacea</taxon>
        <taxon>Multicrustacea</taxon>
        <taxon>Hexanauplia</taxon>
        <taxon>Copepoda</taxon>
        <taxon>Harpacticoida</taxon>
        <taxon>Harpacticidae</taxon>
        <taxon>Tigriopus</taxon>
    </lineage>
</organism>
<dbReference type="GO" id="GO:0043515">
    <property type="term" value="F:kinetochore binding"/>
    <property type="evidence" value="ECO:0007669"/>
    <property type="project" value="TreeGrafter"/>
</dbReference>
<feature type="coiled-coil region" evidence="2">
    <location>
        <begin position="69"/>
        <end position="134"/>
    </location>
</feature>
<dbReference type="GO" id="GO:0007080">
    <property type="term" value="P:mitotic metaphase chromosome alignment"/>
    <property type="evidence" value="ECO:0007669"/>
    <property type="project" value="TreeGrafter"/>
</dbReference>
<evidence type="ECO:0008006" key="6">
    <source>
        <dbReference type="Google" id="ProtNLM"/>
    </source>
</evidence>
<comment type="caution">
    <text evidence="4">The sequence shown here is derived from an EMBL/GenBank/DDBJ whole genome shotgun (WGS) entry which is preliminary data.</text>
</comment>
<dbReference type="GO" id="GO:0000922">
    <property type="term" value="C:spindle pole"/>
    <property type="evidence" value="ECO:0007669"/>
    <property type="project" value="TreeGrafter"/>
</dbReference>
<dbReference type="OrthoDB" id="6349213at2759"/>
<feature type="coiled-coil region" evidence="2">
    <location>
        <begin position="182"/>
        <end position="237"/>
    </location>
</feature>
<dbReference type="PANTHER" id="PTHR32123:SF9">
    <property type="entry name" value="PROTEIN SPINDLY"/>
    <property type="match status" value="1"/>
</dbReference>
<evidence type="ECO:0000313" key="4">
    <source>
        <dbReference type="EMBL" id="TRY61957.1"/>
    </source>
</evidence>
<proteinExistence type="predicted"/>
<feature type="compositionally biased region" description="Polar residues" evidence="3">
    <location>
        <begin position="492"/>
        <end position="514"/>
    </location>
</feature>
<accession>A0A553N934</accession>
<dbReference type="GO" id="GO:0000132">
    <property type="term" value="P:establishment of mitotic spindle orientation"/>
    <property type="evidence" value="ECO:0007669"/>
    <property type="project" value="TreeGrafter"/>
</dbReference>
<feature type="region of interest" description="Disordered" evidence="3">
    <location>
        <begin position="482"/>
        <end position="571"/>
    </location>
</feature>
<keyword evidence="1 2" id="KW-0175">Coiled coil</keyword>
<protein>
    <recommendedName>
        <fullName evidence="6">Protein Spindly</fullName>
    </recommendedName>
</protein>
<keyword evidence="5" id="KW-1185">Reference proteome</keyword>